<reference evidence="2" key="1">
    <citation type="journal article" date="2017" name="Cell">
        <title>Insights into land plant evolution garnered from the Marchantia polymorpha genome.</title>
        <authorList>
            <person name="Bowman J.L."/>
            <person name="Kohchi T."/>
            <person name="Yamato K.T."/>
            <person name="Jenkins J."/>
            <person name="Shu S."/>
            <person name="Ishizaki K."/>
            <person name="Yamaoka S."/>
            <person name="Nishihama R."/>
            <person name="Nakamura Y."/>
            <person name="Berger F."/>
            <person name="Adam C."/>
            <person name="Aki S.S."/>
            <person name="Althoff F."/>
            <person name="Araki T."/>
            <person name="Arteaga-Vazquez M.A."/>
            <person name="Balasubrmanian S."/>
            <person name="Barry K."/>
            <person name="Bauer D."/>
            <person name="Boehm C.R."/>
            <person name="Briginshaw L."/>
            <person name="Caballero-Perez J."/>
            <person name="Catarino B."/>
            <person name="Chen F."/>
            <person name="Chiyoda S."/>
            <person name="Chovatia M."/>
            <person name="Davies K.M."/>
            <person name="Delmans M."/>
            <person name="Demura T."/>
            <person name="Dierschke T."/>
            <person name="Dolan L."/>
            <person name="Dorantes-Acosta A.E."/>
            <person name="Eklund D.M."/>
            <person name="Florent S.N."/>
            <person name="Flores-Sandoval E."/>
            <person name="Fujiyama A."/>
            <person name="Fukuzawa H."/>
            <person name="Galik B."/>
            <person name="Grimanelli D."/>
            <person name="Grimwood J."/>
            <person name="Grossniklaus U."/>
            <person name="Hamada T."/>
            <person name="Haseloff J."/>
            <person name="Hetherington A.J."/>
            <person name="Higo A."/>
            <person name="Hirakawa Y."/>
            <person name="Hundley H.N."/>
            <person name="Ikeda Y."/>
            <person name="Inoue K."/>
            <person name="Inoue S.I."/>
            <person name="Ishida S."/>
            <person name="Jia Q."/>
            <person name="Kakita M."/>
            <person name="Kanazawa T."/>
            <person name="Kawai Y."/>
            <person name="Kawashima T."/>
            <person name="Kennedy M."/>
            <person name="Kinose K."/>
            <person name="Kinoshita T."/>
            <person name="Kohara Y."/>
            <person name="Koide E."/>
            <person name="Komatsu K."/>
            <person name="Kopischke S."/>
            <person name="Kubo M."/>
            <person name="Kyozuka J."/>
            <person name="Lagercrantz U."/>
            <person name="Lin S.S."/>
            <person name="Lindquist E."/>
            <person name="Lipzen A.M."/>
            <person name="Lu C.W."/>
            <person name="De Luna E."/>
            <person name="Martienssen R.A."/>
            <person name="Minamino N."/>
            <person name="Mizutani M."/>
            <person name="Mizutani M."/>
            <person name="Mochizuki N."/>
            <person name="Monte I."/>
            <person name="Mosher R."/>
            <person name="Nagasaki H."/>
            <person name="Nakagami H."/>
            <person name="Naramoto S."/>
            <person name="Nishitani K."/>
            <person name="Ohtani M."/>
            <person name="Okamoto T."/>
            <person name="Okumura M."/>
            <person name="Phillips J."/>
            <person name="Pollak B."/>
            <person name="Reinders A."/>
            <person name="Rovekamp M."/>
            <person name="Sano R."/>
            <person name="Sawa S."/>
            <person name="Schmid M.W."/>
            <person name="Shirakawa M."/>
            <person name="Solano R."/>
            <person name="Spunde A."/>
            <person name="Suetsugu N."/>
            <person name="Sugano S."/>
            <person name="Sugiyama A."/>
            <person name="Sun R."/>
            <person name="Suzuki Y."/>
            <person name="Takenaka M."/>
            <person name="Takezawa D."/>
            <person name="Tomogane H."/>
            <person name="Tsuzuki M."/>
            <person name="Ueda T."/>
            <person name="Umeda M."/>
            <person name="Ward J.M."/>
            <person name="Watanabe Y."/>
            <person name="Yazaki K."/>
            <person name="Yokoyama R."/>
            <person name="Yoshitake Y."/>
            <person name="Yotsui I."/>
            <person name="Zachgo S."/>
            <person name="Schmutz J."/>
        </authorList>
    </citation>
    <scope>NUCLEOTIDE SEQUENCE [LARGE SCALE GENOMIC DNA]</scope>
    <source>
        <strain evidence="2">Tak-1</strain>
    </source>
</reference>
<accession>A0A2R6XTM9</accession>
<dbReference type="Gramene" id="Mp7g12940.1">
    <property type="protein sequence ID" value="Mp7g12940.1.cds1"/>
    <property type="gene ID" value="Mp7g12940"/>
</dbReference>
<protein>
    <submittedName>
        <fullName evidence="1">Uncharacterized protein</fullName>
    </submittedName>
</protein>
<keyword evidence="2" id="KW-1185">Reference proteome</keyword>
<dbReference type="AlphaFoldDB" id="A0A2R6XTM9"/>
<dbReference type="EMBL" id="KZ772675">
    <property type="protein sequence ID" value="PTQ49465.1"/>
    <property type="molecule type" value="Genomic_DNA"/>
</dbReference>
<organism evidence="1 2">
    <name type="scientific">Marchantia polymorpha</name>
    <name type="common">Common liverwort</name>
    <name type="synonym">Marchantia aquatica</name>
    <dbReference type="NCBI Taxonomy" id="3197"/>
    <lineage>
        <taxon>Eukaryota</taxon>
        <taxon>Viridiplantae</taxon>
        <taxon>Streptophyta</taxon>
        <taxon>Embryophyta</taxon>
        <taxon>Marchantiophyta</taxon>
        <taxon>Marchantiopsida</taxon>
        <taxon>Marchantiidae</taxon>
        <taxon>Marchantiales</taxon>
        <taxon>Marchantiaceae</taxon>
        <taxon>Marchantia</taxon>
    </lineage>
</organism>
<name>A0A2R6XTM9_MARPO</name>
<gene>
    <name evidence="1" type="ORF">MARPO_0003s0302</name>
</gene>
<sequence>MRWTYVPDLLRCFESSPPGSGLGPQHIQGNKSDAWQITLWMGNVLPVGEFYTEFLVSVIDQFFPTQTKRSANLKADEEVDRGTIFPLVDH</sequence>
<dbReference type="Proteomes" id="UP000244005">
    <property type="component" value="Unassembled WGS sequence"/>
</dbReference>
<evidence type="ECO:0000313" key="2">
    <source>
        <dbReference type="Proteomes" id="UP000244005"/>
    </source>
</evidence>
<evidence type="ECO:0000313" key="1">
    <source>
        <dbReference type="EMBL" id="PTQ49465.1"/>
    </source>
</evidence>
<proteinExistence type="predicted"/>